<proteinExistence type="predicted"/>
<evidence type="ECO:0000313" key="3">
    <source>
        <dbReference type="RGD" id="69363"/>
    </source>
</evidence>
<evidence type="ECO:0000313" key="2">
    <source>
        <dbReference type="Proteomes" id="UP000234681"/>
    </source>
</evidence>
<accession>A6I998</accession>
<protein>
    <submittedName>
        <fullName evidence="1">Nuclear protein 1, isoform CRA_c</fullName>
    </submittedName>
</protein>
<gene>
    <name evidence="1 3" type="primary">Nupr1</name>
    <name evidence="1" type="ORF">rCG_39983</name>
</gene>
<organism evidence="1 2">
    <name type="scientific">Rattus norvegicus</name>
    <name type="common">Rat</name>
    <dbReference type="NCBI Taxonomy" id="10116"/>
    <lineage>
        <taxon>Eukaryota</taxon>
        <taxon>Metazoa</taxon>
        <taxon>Chordata</taxon>
        <taxon>Craniata</taxon>
        <taxon>Vertebrata</taxon>
        <taxon>Euteleostomi</taxon>
        <taxon>Mammalia</taxon>
        <taxon>Eutheria</taxon>
        <taxon>Euarchontoglires</taxon>
        <taxon>Glires</taxon>
        <taxon>Rodentia</taxon>
        <taxon>Myomorpha</taxon>
        <taxon>Muroidea</taxon>
        <taxon>Muridae</taxon>
        <taxon>Murinae</taxon>
        <taxon>Rattus</taxon>
    </lineage>
</organism>
<name>A6I998_RAT</name>
<sequence length="71" mass="7646">MGVFLLCSLGGCDQLSSIVALPNVCRCFEVPVSMVSSGEIAVSLQYCPRDKLASPFPILEHNEVLLCRAAF</sequence>
<reference evidence="1 2" key="1">
    <citation type="submission" date="2005-09" db="EMBL/GenBank/DDBJ databases">
        <authorList>
            <person name="Mural R.J."/>
            <person name="Li P.W."/>
            <person name="Adams M.D."/>
            <person name="Amanatides P.G."/>
            <person name="Baden-Tillson H."/>
            <person name="Barnstead M."/>
            <person name="Chin S.H."/>
            <person name="Dew I."/>
            <person name="Evans C.A."/>
            <person name="Ferriera S."/>
            <person name="Flanigan M."/>
            <person name="Fosler C."/>
            <person name="Glodek A."/>
            <person name="Gu Z."/>
            <person name="Holt R.A."/>
            <person name="Jennings D."/>
            <person name="Kraft C.L."/>
            <person name="Lu F."/>
            <person name="Nguyen T."/>
            <person name="Nusskern D.R."/>
            <person name="Pfannkoch C.M."/>
            <person name="Sitter C."/>
            <person name="Sutton G.G."/>
            <person name="Venter J.C."/>
            <person name="Wang Z."/>
            <person name="Woodage T."/>
            <person name="Zheng X.H."/>
            <person name="Zhong F."/>
        </authorList>
    </citation>
    <scope>NUCLEOTIDE SEQUENCE [LARGE SCALE GENOMIC DNA]</scope>
    <source>
        <strain>BN</strain>
        <strain evidence="2">Sprague-Dawley</strain>
    </source>
</reference>
<dbReference type="RGD" id="69363">
    <property type="gene designation" value="Nupr1"/>
</dbReference>
<dbReference type="AlphaFoldDB" id="A6I998"/>
<dbReference type="EMBL" id="CH473956">
    <property type="protein sequence ID" value="EDM17432.1"/>
    <property type="molecule type" value="Genomic_DNA"/>
</dbReference>
<dbReference type="Proteomes" id="UP000234681">
    <property type="component" value="Chromosome 1"/>
</dbReference>
<evidence type="ECO:0000313" key="1">
    <source>
        <dbReference type="EMBL" id="EDM17432.1"/>
    </source>
</evidence>